<proteinExistence type="predicted"/>
<gene>
    <name evidence="1" type="ORF">N3K66_002639</name>
</gene>
<reference evidence="1" key="1">
    <citation type="submission" date="2022-10" db="EMBL/GenBank/DDBJ databases">
        <title>Complete Genome of Trichothecium roseum strain YXFP-22015, a Plant Pathogen Isolated from Citrus.</title>
        <authorList>
            <person name="Wang Y."/>
            <person name="Zhu L."/>
        </authorList>
    </citation>
    <scope>NUCLEOTIDE SEQUENCE</scope>
    <source>
        <strain evidence="1">YXFP-22015</strain>
    </source>
</reference>
<comment type="caution">
    <text evidence="1">The sequence shown here is derived from an EMBL/GenBank/DDBJ whole genome shotgun (WGS) entry which is preliminary data.</text>
</comment>
<name>A0ACC0VA63_9HYPO</name>
<sequence>MTEKLLLHIVYECQRHRVALPWNAIAHRFHPGSSGTAVNQHIQRLRKDLIAEGHLVPPPTGKSANEKAFDNELRGYIRADLESHDRETVRPVLFDEVMDDRKFNLPDAFDMEDDEPGSFGESDSEDQYEDHSDSIESPLQRRGKGSAGLSPRTRPTTGHQNTRRPQVIDDEEHGIESFEEASLCLSIAIAADADELNRESSAPI</sequence>
<evidence type="ECO:0000313" key="2">
    <source>
        <dbReference type="Proteomes" id="UP001163324"/>
    </source>
</evidence>
<accession>A0ACC0VA63</accession>
<organism evidence="1 2">
    <name type="scientific">Trichothecium roseum</name>
    <dbReference type="NCBI Taxonomy" id="47278"/>
    <lineage>
        <taxon>Eukaryota</taxon>
        <taxon>Fungi</taxon>
        <taxon>Dikarya</taxon>
        <taxon>Ascomycota</taxon>
        <taxon>Pezizomycotina</taxon>
        <taxon>Sordariomycetes</taxon>
        <taxon>Hypocreomycetidae</taxon>
        <taxon>Hypocreales</taxon>
        <taxon>Hypocreales incertae sedis</taxon>
        <taxon>Trichothecium</taxon>
    </lineage>
</organism>
<dbReference type="Proteomes" id="UP001163324">
    <property type="component" value="Chromosome 2"/>
</dbReference>
<evidence type="ECO:0000313" key="1">
    <source>
        <dbReference type="EMBL" id="KAI9903287.1"/>
    </source>
</evidence>
<keyword evidence="2" id="KW-1185">Reference proteome</keyword>
<dbReference type="EMBL" id="CM047941">
    <property type="protein sequence ID" value="KAI9903287.1"/>
    <property type="molecule type" value="Genomic_DNA"/>
</dbReference>
<protein>
    <submittedName>
        <fullName evidence="1">Uncharacterized protein</fullName>
    </submittedName>
</protein>